<evidence type="ECO:0000256" key="4">
    <source>
        <dbReference type="ARBA" id="ARBA00022777"/>
    </source>
</evidence>
<evidence type="ECO:0000313" key="15">
    <source>
        <dbReference type="EMBL" id="GAA1692369.1"/>
    </source>
</evidence>
<dbReference type="Pfam" id="PF07005">
    <property type="entry name" value="SBD_N"/>
    <property type="match status" value="1"/>
</dbReference>
<evidence type="ECO:0000256" key="7">
    <source>
        <dbReference type="ARBA" id="ARBA00035898"/>
    </source>
</evidence>
<accession>A0ABN2HRP1</accession>
<keyword evidence="5" id="KW-0067">ATP-binding</keyword>
<feature type="domain" description="Four-carbon acid sugar kinase N-terminal" evidence="13">
    <location>
        <begin position="8"/>
        <end position="232"/>
    </location>
</feature>
<dbReference type="InterPro" id="IPR031475">
    <property type="entry name" value="NBD_C"/>
</dbReference>
<keyword evidence="6" id="KW-0119">Carbohydrate metabolism</keyword>
<dbReference type="NCBIfam" id="NF043035">
    <property type="entry name" value="OxoTetrKin"/>
    <property type="match status" value="1"/>
</dbReference>
<evidence type="ECO:0000256" key="2">
    <source>
        <dbReference type="ARBA" id="ARBA00022679"/>
    </source>
</evidence>
<evidence type="ECO:0000256" key="6">
    <source>
        <dbReference type="ARBA" id="ARBA00023277"/>
    </source>
</evidence>
<dbReference type="Proteomes" id="UP001501690">
    <property type="component" value="Unassembled WGS sequence"/>
</dbReference>
<dbReference type="InterPro" id="IPR050007">
    <property type="entry name" value="OtnK"/>
</dbReference>
<evidence type="ECO:0000259" key="13">
    <source>
        <dbReference type="Pfam" id="PF07005"/>
    </source>
</evidence>
<evidence type="ECO:0000256" key="12">
    <source>
        <dbReference type="ARBA" id="ARBA00041377"/>
    </source>
</evidence>
<dbReference type="EMBL" id="BAAAPL010000001">
    <property type="protein sequence ID" value="GAA1692369.1"/>
    <property type="molecule type" value="Genomic_DNA"/>
</dbReference>
<keyword evidence="16" id="KW-1185">Reference proteome</keyword>
<dbReference type="GO" id="GO:0016301">
    <property type="term" value="F:kinase activity"/>
    <property type="evidence" value="ECO:0007669"/>
    <property type="project" value="UniProtKB-KW"/>
</dbReference>
<dbReference type="InterPro" id="IPR010737">
    <property type="entry name" value="4-carb_acid_sugar_kinase_N"/>
</dbReference>
<comment type="function">
    <text evidence="9">Catalyzes the ATP-dependent phosphorylation of 3-oxo-tetronate to 3-oxo-tetronate 4-phosphate.</text>
</comment>
<comment type="catalytic activity">
    <reaction evidence="7">
        <text>3-dehydro-L-erythronate + ATP = 3-dehydro-4-O-phospho-L-erythronate + ADP + H(+)</text>
        <dbReference type="Rhea" id="RHEA:52552"/>
        <dbReference type="ChEBI" id="CHEBI:15378"/>
        <dbReference type="ChEBI" id="CHEBI:30616"/>
        <dbReference type="ChEBI" id="CHEBI:136592"/>
        <dbReference type="ChEBI" id="CHEBI:136670"/>
        <dbReference type="ChEBI" id="CHEBI:456216"/>
        <dbReference type="EC" id="2.7.1.217"/>
    </reaction>
</comment>
<evidence type="ECO:0000256" key="9">
    <source>
        <dbReference type="ARBA" id="ARBA00037335"/>
    </source>
</evidence>
<evidence type="ECO:0000256" key="8">
    <source>
        <dbReference type="ARBA" id="ARBA00036346"/>
    </source>
</evidence>
<dbReference type="Pfam" id="PF17042">
    <property type="entry name" value="NBD_C"/>
    <property type="match status" value="1"/>
</dbReference>
<evidence type="ECO:0000256" key="11">
    <source>
        <dbReference type="ARBA" id="ARBA00039461"/>
    </source>
</evidence>
<reference evidence="15 16" key="1">
    <citation type="journal article" date="2019" name="Int. J. Syst. Evol. Microbiol.">
        <title>The Global Catalogue of Microorganisms (GCM) 10K type strain sequencing project: providing services to taxonomists for standard genome sequencing and annotation.</title>
        <authorList>
            <consortium name="The Broad Institute Genomics Platform"/>
            <consortium name="The Broad Institute Genome Sequencing Center for Infectious Disease"/>
            <person name="Wu L."/>
            <person name="Ma J."/>
        </authorList>
    </citation>
    <scope>NUCLEOTIDE SEQUENCE [LARGE SCALE GENOMIC DNA]</scope>
    <source>
        <strain evidence="15 16">JCM 15577</strain>
    </source>
</reference>
<evidence type="ECO:0000256" key="3">
    <source>
        <dbReference type="ARBA" id="ARBA00022741"/>
    </source>
</evidence>
<dbReference type="Gene3D" id="3.40.980.20">
    <property type="entry name" value="Four-carbon acid sugar kinase, nucleotide binding domain"/>
    <property type="match status" value="1"/>
</dbReference>
<evidence type="ECO:0000256" key="5">
    <source>
        <dbReference type="ARBA" id="ARBA00022840"/>
    </source>
</evidence>
<keyword evidence="3" id="KW-0547">Nucleotide-binding</keyword>
<dbReference type="InterPro" id="IPR037051">
    <property type="entry name" value="4-carb_acid_sugar_kinase_N_sf"/>
</dbReference>
<dbReference type="SUPFAM" id="SSF142764">
    <property type="entry name" value="YgbK-like"/>
    <property type="match status" value="1"/>
</dbReference>
<evidence type="ECO:0000256" key="10">
    <source>
        <dbReference type="ARBA" id="ARBA00039095"/>
    </source>
</evidence>
<keyword evidence="2" id="KW-0808">Transferase</keyword>
<feature type="domain" description="Four-carbon acid sugar kinase nucleotide binding" evidence="14">
    <location>
        <begin position="260"/>
        <end position="411"/>
    </location>
</feature>
<evidence type="ECO:0000256" key="1">
    <source>
        <dbReference type="ARBA" id="ARBA00005715"/>
    </source>
</evidence>
<sequence length="420" mass="43128">MTRMVRPIGFIADDITGATDLASALVGRGFDTRIVFGSDAIQAEGDAVVVALKIRSVPARIARARAESAAVALQSAGIDQIFSKYCSTFDSTPEGNIGPIADALADLTRARRVVHTPAYPANARTVYRGHLFVGDELLSESPMRDHPLNPMRDSHLGRVLGSQTGRSVDLLTMPTIVKGPDAIVNRLADIGDRSSGGHHIIADSTCDEDLDAVAAAVASDPIAAGSAAFGAAFAVAARARVGSPTSAGAVPPALPDGPAAVLAGSLSSATREQIKRFGGATLMLRAEDFLDGDPLAIAAEFAQRHLSRGPILIASDRTAGGRATDGSNDAAGDLSGRIEVAMGKIGVALSALGVRRLIVAGGETSGAVADALRLRSARTGADIAVGVPWILTDSGMAIAFKSGNFGAPTFFRDALVMRTS</sequence>
<name>A0ABN2HRP1_9MICO</name>
<comment type="caution">
    <text evidence="15">The sequence shown here is derived from an EMBL/GenBank/DDBJ whole genome shotgun (WGS) entry which is preliminary data.</text>
</comment>
<evidence type="ECO:0000313" key="16">
    <source>
        <dbReference type="Proteomes" id="UP001501690"/>
    </source>
</evidence>
<dbReference type="Gene3D" id="3.40.50.10840">
    <property type="entry name" value="Putative sugar-binding, N-terminal domain"/>
    <property type="match status" value="1"/>
</dbReference>
<comment type="similarity">
    <text evidence="1">Belongs to the four-carbon acid sugar kinase family.</text>
</comment>
<gene>
    <name evidence="15" type="ORF">GCM10009808_06830</name>
</gene>
<proteinExistence type="inferred from homology"/>
<comment type="catalytic activity">
    <reaction evidence="8">
        <text>3-dehydro-D-erythronate + ATP = 3-dehydro-4-O-phospho-D-erythronate + ADP + H(+)</text>
        <dbReference type="Rhea" id="RHEA:52556"/>
        <dbReference type="ChEBI" id="CHEBI:15378"/>
        <dbReference type="ChEBI" id="CHEBI:30616"/>
        <dbReference type="ChEBI" id="CHEBI:57958"/>
        <dbReference type="ChEBI" id="CHEBI:136593"/>
        <dbReference type="ChEBI" id="CHEBI:456216"/>
        <dbReference type="EC" id="2.7.1.217"/>
    </reaction>
</comment>
<keyword evidence="4 15" id="KW-0418">Kinase</keyword>
<evidence type="ECO:0000259" key="14">
    <source>
        <dbReference type="Pfam" id="PF17042"/>
    </source>
</evidence>
<protein>
    <recommendedName>
        <fullName evidence="11">3-oxo-tetronate kinase</fullName>
        <ecNumber evidence="10">2.7.1.217</ecNumber>
    </recommendedName>
    <alternativeName>
        <fullName evidence="12">3-dehydrotetronate 4-kinase</fullName>
    </alternativeName>
</protein>
<dbReference type="EC" id="2.7.1.217" evidence="10"/>
<dbReference type="InterPro" id="IPR042213">
    <property type="entry name" value="NBD_C_sf"/>
</dbReference>
<organism evidence="15 16">
    <name type="scientific">Microbacterium sediminicola</name>
    <dbReference type="NCBI Taxonomy" id="415210"/>
    <lineage>
        <taxon>Bacteria</taxon>
        <taxon>Bacillati</taxon>
        <taxon>Actinomycetota</taxon>
        <taxon>Actinomycetes</taxon>
        <taxon>Micrococcales</taxon>
        <taxon>Microbacteriaceae</taxon>
        <taxon>Microbacterium</taxon>
    </lineage>
</organism>